<dbReference type="Gene3D" id="3.90.79.10">
    <property type="entry name" value="Nucleoside Triphosphate Pyrophosphohydrolase"/>
    <property type="match status" value="1"/>
</dbReference>
<organism evidence="3">
    <name type="scientific">freshwater metagenome</name>
    <dbReference type="NCBI Taxonomy" id="449393"/>
    <lineage>
        <taxon>unclassified sequences</taxon>
        <taxon>metagenomes</taxon>
        <taxon>ecological metagenomes</taxon>
    </lineage>
</organism>
<evidence type="ECO:0000259" key="2">
    <source>
        <dbReference type="PROSITE" id="PS51462"/>
    </source>
</evidence>
<dbReference type="SUPFAM" id="SSF55811">
    <property type="entry name" value="Nudix"/>
    <property type="match status" value="1"/>
</dbReference>
<protein>
    <submittedName>
        <fullName evidence="3">Unannotated protein</fullName>
    </submittedName>
</protein>
<dbReference type="Pfam" id="PF00293">
    <property type="entry name" value="NUDIX"/>
    <property type="match status" value="1"/>
</dbReference>
<dbReference type="InterPro" id="IPR015797">
    <property type="entry name" value="NUDIX_hydrolase-like_dom_sf"/>
</dbReference>
<reference evidence="3" key="1">
    <citation type="submission" date="2020-05" db="EMBL/GenBank/DDBJ databases">
        <authorList>
            <person name="Chiriac C."/>
            <person name="Salcher M."/>
            <person name="Ghai R."/>
            <person name="Kavagutti S V."/>
        </authorList>
    </citation>
    <scope>NUCLEOTIDE SEQUENCE</scope>
</reference>
<proteinExistence type="predicted"/>
<name>A0A6J7T9Q2_9ZZZZ</name>
<keyword evidence="1" id="KW-0378">Hydrolase</keyword>
<evidence type="ECO:0000313" key="3">
    <source>
        <dbReference type="EMBL" id="CAB5050023.1"/>
    </source>
</evidence>
<evidence type="ECO:0000256" key="1">
    <source>
        <dbReference type="ARBA" id="ARBA00022801"/>
    </source>
</evidence>
<dbReference type="PROSITE" id="PS51462">
    <property type="entry name" value="NUDIX"/>
    <property type="match status" value="1"/>
</dbReference>
<dbReference type="EMBL" id="CAFBQH010000047">
    <property type="protein sequence ID" value="CAB5050023.1"/>
    <property type="molecule type" value="Genomic_DNA"/>
</dbReference>
<accession>A0A6J7T9Q2</accession>
<sequence>MNSSAAAHPDNSPDEMVEEIDLAGTVLRLVPRRRMRAEQLCHRSVFIAVMSEKGDLLVHRRAESKDIWPGWWDVAVGGVVGPGETWDAAAMRELREELGIDRVTLEFLGTGAYRDKDVQLVAATFLCRTEGPFTFADGEITEAHWVSRTKIPVWLQGKQFLPDSVALVLPRLPE</sequence>
<dbReference type="PANTHER" id="PTHR10885:SF0">
    <property type="entry name" value="ISOPENTENYL-DIPHOSPHATE DELTA-ISOMERASE"/>
    <property type="match status" value="1"/>
</dbReference>
<gene>
    <name evidence="3" type="ORF">UFOPK4293_00884</name>
</gene>
<dbReference type="GO" id="GO:0016787">
    <property type="term" value="F:hydrolase activity"/>
    <property type="evidence" value="ECO:0007669"/>
    <property type="project" value="UniProtKB-KW"/>
</dbReference>
<dbReference type="PANTHER" id="PTHR10885">
    <property type="entry name" value="ISOPENTENYL-DIPHOSPHATE DELTA-ISOMERASE"/>
    <property type="match status" value="1"/>
</dbReference>
<dbReference type="InterPro" id="IPR000086">
    <property type="entry name" value="NUDIX_hydrolase_dom"/>
</dbReference>
<dbReference type="PROSITE" id="PS00893">
    <property type="entry name" value="NUDIX_BOX"/>
    <property type="match status" value="1"/>
</dbReference>
<feature type="domain" description="Nudix hydrolase" evidence="2">
    <location>
        <begin position="40"/>
        <end position="174"/>
    </location>
</feature>
<dbReference type="InterPro" id="IPR020084">
    <property type="entry name" value="NUDIX_hydrolase_CS"/>
</dbReference>
<dbReference type="AlphaFoldDB" id="A0A6J7T9Q2"/>